<keyword evidence="3" id="KW-1185">Reference proteome</keyword>
<dbReference type="Proteomes" id="UP001208186">
    <property type="component" value="Unassembled WGS sequence"/>
</dbReference>
<dbReference type="AlphaFoldDB" id="A0AAE3LDQ0"/>
<evidence type="ECO:0000313" key="3">
    <source>
        <dbReference type="Proteomes" id="UP001208186"/>
    </source>
</evidence>
<gene>
    <name evidence="2" type="ORF">OB914_00285</name>
    <name evidence="1" type="ORF">OB916_02735</name>
</gene>
<name>A0AAE3LDQ0_9EURY</name>
<organism evidence="2 4">
    <name type="scientific">Halapricum hydrolyticum</name>
    <dbReference type="NCBI Taxonomy" id="2979991"/>
    <lineage>
        <taxon>Archaea</taxon>
        <taxon>Methanobacteriati</taxon>
        <taxon>Methanobacteriota</taxon>
        <taxon>Stenosarchaea group</taxon>
        <taxon>Halobacteria</taxon>
        <taxon>Halobacteriales</taxon>
        <taxon>Haloarculaceae</taxon>
        <taxon>Halapricum</taxon>
    </lineage>
</organism>
<proteinExistence type="predicted"/>
<evidence type="ECO:0000313" key="1">
    <source>
        <dbReference type="EMBL" id="MCU4716979.1"/>
    </source>
</evidence>
<dbReference type="EMBL" id="JAOPKD010000001">
    <property type="protein sequence ID" value="MCU4725416.1"/>
    <property type="molecule type" value="Genomic_DNA"/>
</dbReference>
<protein>
    <submittedName>
        <fullName evidence="2">Uncharacterized protein</fullName>
    </submittedName>
</protein>
<dbReference type="EMBL" id="JAOPKC010000001">
    <property type="protein sequence ID" value="MCU4716979.1"/>
    <property type="molecule type" value="Genomic_DNA"/>
</dbReference>
<comment type="caution">
    <text evidence="2">The sequence shown here is derived from an EMBL/GenBank/DDBJ whole genome shotgun (WGS) entry which is preliminary data.</text>
</comment>
<dbReference type="Proteomes" id="UP001209746">
    <property type="component" value="Unassembled WGS sequence"/>
</dbReference>
<sequence length="41" mass="4659">MWSADGLLVPILTRDLRRDYEAMNRALAERVEGESVVEVTP</sequence>
<dbReference type="RefSeq" id="WP_315907740.1">
    <property type="nucleotide sequence ID" value="NZ_JAOPKC010000001.1"/>
</dbReference>
<evidence type="ECO:0000313" key="4">
    <source>
        <dbReference type="Proteomes" id="UP001209746"/>
    </source>
</evidence>
<evidence type="ECO:0000313" key="2">
    <source>
        <dbReference type="EMBL" id="MCU4725416.1"/>
    </source>
</evidence>
<accession>A0AAE3LDQ0</accession>
<reference evidence="2" key="1">
    <citation type="submission" date="2023-02" db="EMBL/GenBank/DDBJ databases">
        <title>Enrichment on poylsaccharides allowed isolation of novel metabolic and taxonomic groups of Haloarchaea.</title>
        <authorList>
            <person name="Sorokin D.Y."/>
            <person name="Elcheninov A.G."/>
            <person name="Khizhniak T.V."/>
            <person name="Kolganova T.V."/>
            <person name="Kublanov I.V."/>
        </authorList>
    </citation>
    <scope>NUCLEOTIDE SEQUENCE</scope>
    <source>
        <strain evidence="1 3">HArc-curdl5-1</strain>
        <strain evidence="2">HArc-curdl7</strain>
    </source>
</reference>